<dbReference type="EMBL" id="JBHUII010000001">
    <property type="protein sequence ID" value="MFD2204596.1"/>
    <property type="molecule type" value="Genomic_DNA"/>
</dbReference>
<dbReference type="RefSeq" id="WP_380248337.1">
    <property type="nucleotide sequence ID" value="NZ_JBHUII010000001.1"/>
</dbReference>
<proteinExistence type="predicted"/>
<dbReference type="Pfam" id="PF07310">
    <property type="entry name" value="PAS_5"/>
    <property type="match status" value="1"/>
</dbReference>
<evidence type="ECO:0000313" key="1">
    <source>
        <dbReference type="EMBL" id="MFD2204596.1"/>
    </source>
</evidence>
<comment type="caution">
    <text evidence="1">The sequence shown here is derived from an EMBL/GenBank/DDBJ whole genome shotgun (WGS) entry which is preliminary data.</text>
</comment>
<dbReference type="Proteomes" id="UP001597294">
    <property type="component" value="Unassembled WGS sequence"/>
</dbReference>
<dbReference type="InterPro" id="IPR009922">
    <property type="entry name" value="DUF1457"/>
</dbReference>
<accession>A0ABW5BGN7</accession>
<name>A0ABW5BGN7_9PROT</name>
<protein>
    <submittedName>
        <fullName evidence="1">PAS domain-containing protein</fullName>
    </submittedName>
</protein>
<reference evidence="2" key="1">
    <citation type="journal article" date="2019" name="Int. J. Syst. Evol. Microbiol.">
        <title>The Global Catalogue of Microorganisms (GCM) 10K type strain sequencing project: providing services to taxonomists for standard genome sequencing and annotation.</title>
        <authorList>
            <consortium name="The Broad Institute Genomics Platform"/>
            <consortium name="The Broad Institute Genome Sequencing Center for Infectious Disease"/>
            <person name="Wu L."/>
            <person name="Ma J."/>
        </authorList>
    </citation>
    <scope>NUCLEOTIDE SEQUENCE [LARGE SCALE GENOMIC DNA]</scope>
    <source>
        <strain evidence="2">CGMCC 4.7192</strain>
    </source>
</reference>
<sequence>MVGPTNTDIPFTQSEWNSKISKIYNYWLSIHPKSNELPRRQDFDPMDIVDLLPLVWMLDIHNDPLRYKFRLLGTALTPILGKEPTGQWLDEAFPDALNSGAYDDYHYVVRTQKALYRKGTPQYIVPEYKTIERLLMPLVDRDNNCQIILGLSVYT</sequence>
<gene>
    <name evidence="1" type="ORF">ACFSKO_03190</name>
</gene>
<evidence type="ECO:0000313" key="2">
    <source>
        <dbReference type="Proteomes" id="UP001597294"/>
    </source>
</evidence>
<organism evidence="1 2">
    <name type="scientific">Kiloniella antarctica</name>
    <dbReference type="NCBI Taxonomy" id="1550907"/>
    <lineage>
        <taxon>Bacteria</taxon>
        <taxon>Pseudomonadati</taxon>
        <taxon>Pseudomonadota</taxon>
        <taxon>Alphaproteobacteria</taxon>
        <taxon>Rhodospirillales</taxon>
        <taxon>Kiloniellaceae</taxon>
        <taxon>Kiloniella</taxon>
    </lineage>
</organism>
<keyword evidence="2" id="KW-1185">Reference proteome</keyword>